<keyword evidence="2" id="KW-1185">Reference proteome</keyword>
<organism evidence="1 2">
    <name type="scientific">Mollisia scopiformis</name>
    <name type="common">Conifer needle endophyte fungus</name>
    <name type="synonym">Phialocephala scopiformis</name>
    <dbReference type="NCBI Taxonomy" id="149040"/>
    <lineage>
        <taxon>Eukaryota</taxon>
        <taxon>Fungi</taxon>
        <taxon>Dikarya</taxon>
        <taxon>Ascomycota</taxon>
        <taxon>Pezizomycotina</taxon>
        <taxon>Leotiomycetes</taxon>
        <taxon>Helotiales</taxon>
        <taxon>Mollisiaceae</taxon>
        <taxon>Mollisia</taxon>
    </lineage>
</organism>
<protein>
    <recommendedName>
        <fullName evidence="3">C2H2-type domain-containing protein</fullName>
    </recommendedName>
</protein>
<dbReference type="KEGG" id="psco:LY89DRAFT_186231"/>
<dbReference type="Proteomes" id="UP000070700">
    <property type="component" value="Unassembled WGS sequence"/>
</dbReference>
<dbReference type="EMBL" id="KQ947405">
    <property type="protein sequence ID" value="KUJ23583.1"/>
    <property type="molecule type" value="Genomic_DNA"/>
</dbReference>
<sequence length="60" mass="7073">MYQGVNPTICEFCGHRMGNGIAPNRHCIPRHSIKFVEEKDKHQYENSEEPCPWVNNRCRD</sequence>
<dbReference type="OrthoDB" id="6077919at2759"/>
<gene>
    <name evidence="1" type="ORF">LY89DRAFT_186231</name>
</gene>
<proteinExistence type="predicted"/>
<evidence type="ECO:0000313" key="1">
    <source>
        <dbReference type="EMBL" id="KUJ23583.1"/>
    </source>
</evidence>
<reference evidence="1 2" key="1">
    <citation type="submission" date="2015-10" db="EMBL/GenBank/DDBJ databases">
        <title>Full genome of DAOMC 229536 Phialocephala scopiformis, a fungal endophyte of spruce producing the potent anti-insectan compound rugulosin.</title>
        <authorList>
            <consortium name="DOE Joint Genome Institute"/>
            <person name="Walker A.K."/>
            <person name="Frasz S.L."/>
            <person name="Seifert K.A."/>
            <person name="Miller J.D."/>
            <person name="Mondo S.J."/>
            <person name="Labutti K."/>
            <person name="Lipzen A."/>
            <person name="Dockter R."/>
            <person name="Kennedy M."/>
            <person name="Grigoriev I.V."/>
            <person name="Spatafora J.W."/>
        </authorList>
    </citation>
    <scope>NUCLEOTIDE SEQUENCE [LARGE SCALE GENOMIC DNA]</scope>
    <source>
        <strain evidence="1 2">CBS 120377</strain>
    </source>
</reference>
<dbReference type="AlphaFoldDB" id="A0A194XTP6"/>
<accession>A0A194XTP6</accession>
<dbReference type="RefSeq" id="XP_018077938.1">
    <property type="nucleotide sequence ID" value="XM_018205668.1"/>
</dbReference>
<evidence type="ECO:0000313" key="2">
    <source>
        <dbReference type="Proteomes" id="UP000070700"/>
    </source>
</evidence>
<name>A0A194XTP6_MOLSC</name>
<evidence type="ECO:0008006" key="3">
    <source>
        <dbReference type="Google" id="ProtNLM"/>
    </source>
</evidence>
<dbReference type="GeneID" id="28815394"/>
<dbReference type="InParanoid" id="A0A194XTP6"/>